<name>D3AMZ7_9FIRM</name>
<gene>
    <name evidence="1" type="ORF">CLOSTHATH_04997</name>
</gene>
<evidence type="ECO:0000313" key="2">
    <source>
        <dbReference type="Proteomes" id="UP000004968"/>
    </source>
</evidence>
<dbReference type="HOGENOM" id="CLU_3252612_0_0_9"/>
<comment type="caution">
    <text evidence="1">The sequence shown here is derived from an EMBL/GenBank/DDBJ whole genome shotgun (WGS) entry which is preliminary data.</text>
</comment>
<dbReference type="AlphaFoldDB" id="D3AMZ7"/>
<accession>D3AMZ7</accession>
<sequence length="42" mass="4745">MSDFLIEFLSVLLYNLTKEAKIHRTGSGGLNCRKQTFVIDKG</sequence>
<dbReference type="Proteomes" id="UP000004968">
    <property type="component" value="Unassembled WGS sequence"/>
</dbReference>
<protein>
    <submittedName>
        <fullName evidence="1">Uncharacterized protein</fullName>
    </submittedName>
</protein>
<dbReference type="EMBL" id="ACIO01000495">
    <property type="protein sequence ID" value="EFC96810.1"/>
    <property type="molecule type" value="Genomic_DNA"/>
</dbReference>
<organism evidence="1 2">
    <name type="scientific">Hungatella hathewayi DSM 13479</name>
    <dbReference type="NCBI Taxonomy" id="566550"/>
    <lineage>
        <taxon>Bacteria</taxon>
        <taxon>Bacillati</taxon>
        <taxon>Bacillota</taxon>
        <taxon>Clostridia</taxon>
        <taxon>Lachnospirales</taxon>
        <taxon>Lachnospiraceae</taxon>
        <taxon>Hungatella</taxon>
    </lineage>
</organism>
<evidence type="ECO:0000313" key="1">
    <source>
        <dbReference type="EMBL" id="EFC96810.1"/>
    </source>
</evidence>
<reference evidence="1 2" key="1">
    <citation type="submission" date="2010-01" db="EMBL/GenBank/DDBJ databases">
        <authorList>
            <person name="Weinstock G."/>
            <person name="Sodergren E."/>
            <person name="Clifton S."/>
            <person name="Fulton L."/>
            <person name="Fulton B."/>
            <person name="Courtney L."/>
            <person name="Fronick C."/>
            <person name="Harrison M."/>
            <person name="Strong C."/>
            <person name="Farmer C."/>
            <person name="Delahaunty K."/>
            <person name="Markovic C."/>
            <person name="Hall O."/>
            <person name="Minx P."/>
            <person name="Tomlinson C."/>
            <person name="Mitreva M."/>
            <person name="Nelson J."/>
            <person name="Hou S."/>
            <person name="Wollam A."/>
            <person name="Pepin K.H."/>
            <person name="Johnson M."/>
            <person name="Bhonagiri V."/>
            <person name="Nash W.E."/>
            <person name="Warren W."/>
            <person name="Chinwalla A."/>
            <person name="Mardis E.R."/>
            <person name="Wilson R.K."/>
        </authorList>
    </citation>
    <scope>NUCLEOTIDE SEQUENCE [LARGE SCALE GENOMIC DNA]</scope>
    <source>
        <strain evidence="1 2">DSM 13479</strain>
    </source>
</reference>
<proteinExistence type="predicted"/>